<keyword evidence="5" id="KW-1185">Reference proteome</keyword>
<evidence type="ECO:0000256" key="1">
    <source>
        <dbReference type="ARBA" id="ARBA00022987"/>
    </source>
</evidence>
<comment type="similarity">
    <text evidence="3">Belongs to the gas vesicle GvpF/GvpL family.</text>
</comment>
<evidence type="ECO:0000256" key="3">
    <source>
        <dbReference type="ARBA" id="ARBA00035643"/>
    </source>
</evidence>
<dbReference type="EMBL" id="RJKE01000001">
    <property type="protein sequence ID" value="ROO85587.1"/>
    <property type="molecule type" value="Genomic_DNA"/>
</dbReference>
<accession>A0A3N1CWC2</accession>
<dbReference type="Pfam" id="PF06386">
    <property type="entry name" value="GvpL_GvpF"/>
    <property type="match status" value="1"/>
</dbReference>
<dbReference type="InterPro" id="IPR009430">
    <property type="entry name" value="GvpL/GvpF"/>
</dbReference>
<evidence type="ECO:0000256" key="2">
    <source>
        <dbReference type="ARBA" id="ARBA00035108"/>
    </source>
</evidence>
<sequence>MTASANGARPAGEGPPVEETACYVFGIVPAGTRLPDDLLGLDGEPVRLVERGGVAAIVGGIAPRGPLGARDELLAHEDVVAAAAEAEVILPFRFGAVVTADDAVAQELLAPHHAWFADVLSDLRGRREFVVTGDYREEAVLREIMTERPEVADLRAEIGDLPVEASYGERIQLGEAVVRALDDKRAVDTDTLLAALEPHTVAAALRDPSGEAAAANVAFLVADDDRPSFEDAVDALGERWADRVSLRLLGPLAPYDFVPILEEV</sequence>
<dbReference type="PANTHER" id="PTHR36852">
    <property type="entry name" value="PROTEIN GVPL 2"/>
    <property type="match status" value="1"/>
</dbReference>
<dbReference type="GO" id="GO:0031412">
    <property type="term" value="P:gas vesicle organization"/>
    <property type="evidence" value="ECO:0007669"/>
    <property type="project" value="InterPro"/>
</dbReference>
<evidence type="ECO:0000313" key="5">
    <source>
        <dbReference type="Proteomes" id="UP000272400"/>
    </source>
</evidence>
<keyword evidence="1" id="KW-0304">Gas vesicle</keyword>
<dbReference type="PANTHER" id="PTHR36852:SF1">
    <property type="entry name" value="PROTEIN GVPL 2"/>
    <property type="match status" value="1"/>
</dbReference>
<evidence type="ECO:0000313" key="4">
    <source>
        <dbReference type="EMBL" id="ROO85587.1"/>
    </source>
</evidence>
<proteinExistence type="inferred from homology"/>
<protein>
    <submittedName>
        <fullName evidence="4">Gas vesicle protein GvpL/GvpF</fullName>
    </submittedName>
</protein>
<comment type="subcellular location">
    <subcellularLocation>
        <location evidence="2">Gas vesicle</location>
    </subcellularLocation>
</comment>
<reference evidence="4 5" key="1">
    <citation type="submission" date="2018-11" db="EMBL/GenBank/DDBJ databases">
        <title>Sequencing the genomes of 1000 actinobacteria strains.</title>
        <authorList>
            <person name="Klenk H.-P."/>
        </authorList>
    </citation>
    <scope>NUCLEOTIDE SEQUENCE [LARGE SCALE GENOMIC DNA]</scope>
    <source>
        <strain evidence="4 5">DSM 44254</strain>
    </source>
</reference>
<dbReference type="GO" id="GO:0031411">
    <property type="term" value="C:gas vesicle"/>
    <property type="evidence" value="ECO:0007669"/>
    <property type="project" value="UniProtKB-SubCell"/>
</dbReference>
<organism evidence="4 5">
    <name type="scientific">Actinocorallia herbida</name>
    <dbReference type="NCBI Taxonomy" id="58109"/>
    <lineage>
        <taxon>Bacteria</taxon>
        <taxon>Bacillati</taxon>
        <taxon>Actinomycetota</taxon>
        <taxon>Actinomycetes</taxon>
        <taxon>Streptosporangiales</taxon>
        <taxon>Thermomonosporaceae</taxon>
        <taxon>Actinocorallia</taxon>
    </lineage>
</organism>
<dbReference type="Proteomes" id="UP000272400">
    <property type="component" value="Unassembled WGS sequence"/>
</dbReference>
<dbReference type="OrthoDB" id="3867411at2"/>
<comment type="caution">
    <text evidence="4">The sequence shown here is derived from an EMBL/GenBank/DDBJ whole genome shotgun (WGS) entry which is preliminary data.</text>
</comment>
<name>A0A3N1CWC2_9ACTN</name>
<dbReference type="AlphaFoldDB" id="A0A3N1CWC2"/>
<gene>
    <name evidence="4" type="ORF">EDD29_3133</name>
</gene>